<dbReference type="EMBL" id="JABEVY010000410">
    <property type="protein sequence ID" value="KAF5233539.1"/>
    <property type="molecule type" value="Genomic_DNA"/>
</dbReference>
<proteinExistence type="predicted"/>
<accession>A0A8H5DRT5</accession>
<protein>
    <recommendedName>
        <fullName evidence="1">Fe-containing alcohol dehydrogenase-like C-terminal domain-containing protein</fullName>
    </recommendedName>
</protein>
<keyword evidence="3" id="KW-1185">Reference proteome</keyword>
<dbReference type="GO" id="GO:0046872">
    <property type="term" value="F:metal ion binding"/>
    <property type="evidence" value="ECO:0007669"/>
    <property type="project" value="InterPro"/>
</dbReference>
<dbReference type="Gene3D" id="1.20.1090.10">
    <property type="entry name" value="Dehydroquinate synthase-like - alpha domain"/>
    <property type="match status" value="1"/>
</dbReference>
<dbReference type="SUPFAM" id="SSF56796">
    <property type="entry name" value="Dehydroquinate synthase-like"/>
    <property type="match status" value="1"/>
</dbReference>
<comment type="caution">
    <text evidence="2">The sequence shown here is derived from an EMBL/GenBank/DDBJ whole genome shotgun (WGS) entry which is preliminary data.</text>
</comment>
<feature type="domain" description="Fe-containing alcohol dehydrogenase-like C-terminal" evidence="1">
    <location>
        <begin position="79"/>
        <end position="196"/>
    </location>
</feature>
<dbReference type="AlphaFoldDB" id="A0A8H5DRT5"/>
<dbReference type="InterPro" id="IPR056798">
    <property type="entry name" value="ADH_Fe_C"/>
</dbReference>
<dbReference type="Proteomes" id="UP000573603">
    <property type="component" value="Unassembled WGS sequence"/>
</dbReference>
<organism evidence="2 3">
    <name type="scientific">Fusarium anthophilum</name>
    <dbReference type="NCBI Taxonomy" id="48485"/>
    <lineage>
        <taxon>Eukaryota</taxon>
        <taxon>Fungi</taxon>
        <taxon>Dikarya</taxon>
        <taxon>Ascomycota</taxon>
        <taxon>Pezizomycotina</taxon>
        <taxon>Sordariomycetes</taxon>
        <taxon>Hypocreomycetidae</taxon>
        <taxon>Hypocreales</taxon>
        <taxon>Nectriaceae</taxon>
        <taxon>Fusarium</taxon>
        <taxon>Fusarium fujikuroi species complex</taxon>
    </lineage>
</organism>
<name>A0A8H5DRT5_9HYPO</name>
<evidence type="ECO:0000313" key="3">
    <source>
        <dbReference type="Proteomes" id="UP000573603"/>
    </source>
</evidence>
<dbReference type="Gene3D" id="3.40.50.1970">
    <property type="match status" value="1"/>
</dbReference>
<dbReference type="PANTHER" id="PTHR11496">
    <property type="entry name" value="ALCOHOL DEHYDROGENASE"/>
    <property type="match status" value="1"/>
</dbReference>
<dbReference type="InterPro" id="IPR039697">
    <property type="entry name" value="Alcohol_dehydrogenase_Fe"/>
</dbReference>
<dbReference type="Pfam" id="PF25137">
    <property type="entry name" value="ADH_Fe_C"/>
    <property type="match status" value="1"/>
</dbReference>
<dbReference type="GO" id="GO:0004022">
    <property type="term" value="F:alcohol dehydrogenase (NAD+) activity"/>
    <property type="evidence" value="ECO:0007669"/>
    <property type="project" value="TreeGrafter"/>
</dbReference>
<sequence>MHTPVEVTEEALLIARSTQADSVISIGGGSTIGLGKAIRIRTSLYHIAIATTYAGSEATPILGETEHAEKKTRSDSTCLANVSMALHNKLCHALGGGINLPHAETNAVILPHALAFNAPKIPETMERLANVLPESNGDAIQDLNALLSKLDLHIGLRELGMLEHQIDEVADSIVSKPYWNPRPIERATIRELLRRTWAGEGARG</sequence>
<dbReference type="PANTHER" id="PTHR11496:SF105">
    <property type="entry name" value="REDUCTASE, PUTATIVE (AFU_ORTHOLOGUE AFUA_6G07090)-RELATED"/>
    <property type="match status" value="1"/>
</dbReference>
<gene>
    <name evidence="2" type="ORF">FANTH_12514</name>
</gene>
<evidence type="ECO:0000313" key="2">
    <source>
        <dbReference type="EMBL" id="KAF5233539.1"/>
    </source>
</evidence>
<dbReference type="GO" id="GO:0005739">
    <property type="term" value="C:mitochondrion"/>
    <property type="evidence" value="ECO:0007669"/>
    <property type="project" value="TreeGrafter"/>
</dbReference>
<reference evidence="2 3" key="1">
    <citation type="journal article" date="2020" name="BMC Genomics">
        <title>Correction to: Identification and distribution of gene clusters required for synthesis of sphingolipid metabolism inhibitors in diverse species of the filamentous fungus Fusarium.</title>
        <authorList>
            <person name="Kim H.S."/>
            <person name="Lohmar J.M."/>
            <person name="Busman M."/>
            <person name="Brown D.W."/>
            <person name="Naumann T.A."/>
            <person name="Divon H.H."/>
            <person name="Lysoe E."/>
            <person name="Uhlig S."/>
            <person name="Proctor R.H."/>
        </authorList>
    </citation>
    <scope>NUCLEOTIDE SEQUENCE [LARGE SCALE GENOMIC DNA]</scope>
    <source>
        <strain evidence="2 3">NRRL 25214</strain>
    </source>
</reference>
<evidence type="ECO:0000259" key="1">
    <source>
        <dbReference type="Pfam" id="PF25137"/>
    </source>
</evidence>